<feature type="compositionally biased region" description="Polar residues" evidence="1">
    <location>
        <begin position="1"/>
        <end position="19"/>
    </location>
</feature>
<reference evidence="2 3" key="1">
    <citation type="submission" date="2024-09" db="EMBL/GenBank/DDBJ databases">
        <title>Floridaenema gen nov. (Aerosakkonemataceae, Aerosakkonematales ord. nov., Cyanobacteria) from benthic tropical and subtropical fresh waters, with the description of four new species.</title>
        <authorList>
            <person name="Moretto J.A."/>
            <person name="Berthold D.E."/>
            <person name="Lefler F.W."/>
            <person name="Huang I.-S."/>
            <person name="Laughinghouse H. IV."/>
        </authorList>
    </citation>
    <scope>NUCLEOTIDE SEQUENCE [LARGE SCALE GENOMIC DNA]</scope>
    <source>
        <strain evidence="2 3">BLCC-F167</strain>
    </source>
</reference>
<keyword evidence="3" id="KW-1185">Reference proteome</keyword>
<dbReference type="EMBL" id="JBHFNT010000279">
    <property type="protein sequence ID" value="MFB2838836.1"/>
    <property type="molecule type" value="Genomic_DNA"/>
</dbReference>
<gene>
    <name evidence="2" type="ORF">ACE1CA_30475</name>
</gene>
<evidence type="ECO:0000313" key="3">
    <source>
        <dbReference type="Proteomes" id="UP001576780"/>
    </source>
</evidence>
<protein>
    <submittedName>
        <fullName evidence="2">Uncharacterized protein</fullName>
    </submittedName>
</protein>
<evidence type="ECO:0000256" key="1">
    <source>
        <dbReference type="SAM" id="MobiDB-lite"/>
    </source>
</evidence>
<comment type="caution">
    <text evidence="2">The sequence shown here is derived from an EMBL/GenBank/DDBJ whole genome shotgun (WGS) entry which is preliminary data.</text>
</comment>
<evidence type="ECO:0000313" key="2">
    <source>
        <dbReference type="EMBL" id="MFB2838836.1"/>
    </source>
</evidence>
<organism evidence="2 3">
    <name type="scientific">Floridaenema evergladense BLCC-F167</name>
    <dbReference type="NCBI Taxonomy" id="3153639"/>
    <lineage>
        <taxon>Bacteria</taxon>
        <taxon>Bacillati</taxon>
        <taxon>Cyanobacteriota</taxon>
        <taxon>Cyanophyceae</taxon>
        <taxon>Oscillatoriophycideae</taxon>
        <taxon>Aerosakkonematales</taxon>
        <taxon>Aerosakkonemataceae</taxon>
        <taxon>Floridanema</taxon>
        <taxon>Floridanema evergladense</taxon>
    </lineage>
</organism>
<proteinExistence type="predicted"/>
<sequence length="66" mass="7726">MNPQLIKQNNLEDNQTETHPSLKPPTPEQLENIIEMLDSWCNVSEQEAQEQKETLQYLMKALEITE</sequence>
<name>A0ABV4WUR8_9CYAN</name>
<feature type="region of interest" description="Disordered" evidence="1">
    <location>
        <begin position="1"/>
        <end position="27"/>
    </location>
</feature>
<dbReference type="Proteomes" id="UP001576780">
    <property type="component" value="Unassembled WGS sequence"/>
</dbReference>
<dbReference type="RefSeq" id="WP_413281134.1">
    <property type="nucleotide sequence ID" value="NZ_JBHFNT010000279.1"/>
</dbReference>
<accession>A0ABV4WUR8</accession>